<dbReference type="InterPro" id="IPR008928">
    <property type="entry name" value="6-hairpin_glycosidase_sf"/>
</dbReference>
<accession>A0A8H5CDN1</accession>
<name>A0A8H5CDN1_9AGAR</name>
<dbReference type="Gene3D" id="1.50.10.20">
    <property type="match status" value="1"/>
</dbReference>
<dbReference type="AlphaFoldDB" id="A0A8H5CDN1"/>
<keyword evidence="2" id="KW-1133">Transmembrane helix</keyword>
<protein>
    <recommendedName>
        <fullName evidence="5">Glycoside hydrolase family 76 protein</fullName>
    </recommendedName>
</protein>
<proteinExistence type="predicted"/>
<dbReference type="Pfam" id="PF03663">
    <property type="entry name" value="Glyco_hydro_76"/>
    <property type="match status" value="1"/>
</dbReference>
<organism evidence="3 4">
    <name type="scientific">Tetrapyrgos nigripes</name>
    <dbReference type="NCBI Taxonomy" id="182062"/>
    <lineage>
        <taxon>Eukaryota</taxon>
        <taxon>Fungi</taxon>
        <taxon>Dikarya</taxon>
        <taxon>Basidiomycota</taxon>
        <taxon>Agaricomycotina</taxon>
        <taxon>Agaricomycetes</taxon>
        <taxon>Agaricomycetidae</taxon>
        <taxon>Agaricales</taxon>
        <taxon>Marasmiineae</taxon>
        <taxon>Marasmiaceae</taxon>
        <taxon>Tetrapyrgos</taxon>
    </lineage>
</organism>
<feature type="region of interest" description="Disordered" evidence="1">
    <location>
        <begin position="408"/>
        <end position="428"/>
    </location>
</feature>
<comment type="caution">
    <text evidence="3">The sequence shown here is derived from an EMBL/GenBank/DDBJ whole genome shotgun (WGS) entry which is preliminary data.</text>
</comment>
<dbReference type="OrthoDB" id="3068171at2759"/>
<evidence type="ECO:0000313" key="3">
    <source>
        <dbReference type="EMBL" id="KAF5338858.1"/>
    </source>
</evidence>
<keyword evidence="4" id="KW-1185">Reference proteome</keyword>
<gene>
    <name evidence="3" type="ORF">D9758_015567</name>
</gene>
<reference evidence="3 4" key="1">
    <citation type="journal article" date="2020" name="ISME J.">
        <title>Uncovering the hidden diversity of litter-decomposition mechanisms in mushroom-forming fungi.</title>
        <authorList>
            <person name="Floudas D."/>
            <person name="Bentzer J."/>
            <person name="Ahren D."/>
            <person name="Johansson T."/>
            <person name="Persson P."/>
            <person name="Tunlid A."/>
        </authorList>
    </citation>
    <scope>NUCLEOTIDE SEQUENCE [LARGE SCALE GENOMIC DNA]</scope>
    <source>
        <strain evidence="3 4">CBS 291.85</strain>
    </source>
</reference>
<feature type="transmembrane region" description="Helical" evidence="2">
    <location>
        <begin position="432"/>
        <end position="454"/>
    </location>
</feature>
<sequence>MMDPCSVSPPQPQRRMYVFYSKLLLCWVLVTSYATQYANSQSFKSPSSWRKPDITTSSEDRVNIASAALDKITGELSAQAQSEDLPYSTTGRSVYAQMAEFDRLTNQTKYKDQLKDYLGRAQRINAFSDTFYRSRYIVLSAYGYAAAWAYAAYKDDDFLDFAADSWSFGWNYTLKQDEVDGKSTPVKDFNISQTCQGITMAGGTFWSTNRTQASLNGLGTGLSAALAAVTSNQTYLDAAAQSLSFIHAHLYNVDGVVQDTISASEKDSCATSNGVFAYNSGLMIEGLAILAEVTENVSMQELLRDTVAATIQKNKWQGDDGVMNPPDDFLIRGLSAAYSRNTTPSDMRGYLKDYLGFNAILEQASNGANIYGSSWVGPPYSIYSADNQSKALNGLLAAIPLINDAPSTNNTDSFGGDEQSSSNSKKSPIGPIVGSVVGGIVFLSLCLIGAFLFLRQRQNRRQRRKYRSQVSFGPFDSMATHTRTNSESSLVIRQAENENPGMSLLYTQNMSEKARRQLARHLAEQQLRSASLSENDRTSATFSASPAGNAASDPHMSTVDLVRLLNERLQPGQWREELEEVPPEYIEAGSSRG</sequence>
<dbReference type="GO" id="GO:0005975">
    <property type="term" value="P:carbohydrate metabolic process"/>
    <property type="evidence" value="ECO:0007669"/>
    <property type="project" value="InterPro"/>
</dbReference>
<dbReference type="PANTHER" id="PTHR47791:SF3">
    <property type="entry name" value="MEIOTICALLY UP-REGULATED GENE 191 PROTEIN"/>
    <property type="match status" value="1"/>
</dbReference>
<feature type="region of interest" description="Disordered" evidence="1">
    <location>
        <begin position="574"/>
        <end position="593"/>
    </location>
</feature>
<evidence type="ECO:0000256" key="1">
    <source>
        <dbReference type="SAM" id="MobiDB-lite"/>
    </source>
</evidence>
<dbReference type="InterPro" id="IPR053169">
    <property type="entry name" value="MUG_Protein"/>
</dbReference>
<dbReference type="SUPFAM" id="SSF48208">
    <property type="entry name" value="Six-hairpin glycosidases"/>
    <property type="match status" value="1"/>
</dbReference>
<feature type="compositionally biased region" description="Polar residues" evidence="1">
    <location>
        <begin position="408"/>
        <end position="426"/>
    </location>
</feature>
<dbReference type="EMBL" id="JAACJM010000190">
    <property type="protein sequence ID" value="KAF5338858.1"/>
    <property type="molecule type" value="Genomic_DNA"/>
</dbReference>
<dbReference type="InterPro" id="IPR005198">
    <property type="entry name" value="Glyco_hydro_76"/>
</dbReference>
<evidence type="ECO:0000256" key="2">
    <source>
        <dbReference type="SAM" id="Phobius"/>
    </source>
</evidence>
<keyword evidence="2" id="KW-0812">Transmembrane</keyword>
<keyword evidence="2" id="KW-0472">Membrane</keyword>
<evidence type="ECO:0008006" key="5">
    <source>
        <dbReference type="Google" id="ProtNLM"/>
    </source>
</evidence>
<evidence type="ECO:0000313" key="4">
    <source>
        <dbReference type="Proteomes" id="UP000559256"/>
    </source>
</evidence>
<feature type="compositionally biased region" description="Polar residues" evidence="1">
    <location>
        <begin position="526"/>
        <end position="546"/>
    </location>
</feature>
<dbReference type="PANTHER" id="PTHR47791">
    <property type="entry name" value="MEIOTICALLY UP-REGULATED GENE 191 PROTEIN"/>
    <property type="match status" value="1"/>
</dbReference>
<feature type="region of interest" description="Disordered" evidence="1">
    <location>
        <begin position="525"/>
        <end position="554"/>
    </location>
</feature>
<dbReference type="Proteomes" id="UP000559256">
    <property type="component" value="Unassembled WGS sequence"/>
</dbReference>